<dbReference type="Pfam" id="PF02616">
    <property type="entry name" value="SMC_ScpA"/>
    <property type="match status" value="1"/>
</dbReference>
<protein>
    <recommendedName>
        <fullName evidence="3">Segregation and condensation protein A</fullName>
    </recommendedName>
</protein>
<evidence type="ECO:0008006" key="3">
    <source>
        <dbReference type="Google" id="ProtNLM"/>
    </source>
</evidence>
<organism evidence="2">
    <name type="scientific">marine sediment metagenome</name>
    <dbReference type="NCBI Taxonomy" id="412755"/>
    <lineage>
        <taxon>unclassified sequences</taxon>
        <taxon>metagenomes</taxon>
        <taxon>ecological metagenomes</taxon>
    </lineage>
</organism>
<sequence>MDEDYRVELDVYNGPLDLLLYLIRRDEIDIHDIPIARITEQYVQYVELITQFDPNMAGDFLVLAATLIAIKTRMLLPPGTEGDGDEDDEFGIDPRSELVRQLLEYKRFKDAAGDLLAAAQLQTMQHARNAPTLKLETDDLDIEDAQVWDLMDAFSKVLTAIGQNAAFHEVIYDDTPIELYEVDIVDRLQRDGAMTFEKVFEGCLNRGQLVGLFMALLELVRLQKVLTRQEHNFGTITIELNPKPPTEEQLAAMAQPASDEAAEQHAPDDAVIPGDSDEHRDTSD</sequence>
<evidence type="ECO:0000256" key="1">
    <source>
        <dbReference type="SAM" id="MobiDB-lite"/>
    </source>
</evidence>
<proteinExistence type="inferred from homology"/>
<accession>A0A0F9VEB0</accession>
<dbReference type="EMBL" id="LAZR01000026">
    <property type="protein sequence ID" value="KKO03496.1"/>
    <property type="molecule type" value="Genomic_DNA"/>
</dbReference>
<name>A0A0F9VEB0_9ZZZZ</name>
<dbReference type="PANTHER" id="PTHR33969">
    <property type="entry name" value="SEGREGATION AND CONDENSATION PROTEIN A"/>
    <property type="match status" value="1"/>
</dbReference>
<dbReference type="HAMAP" id="MF_01805">
    <property type="entry name" value="ScpA"/>
    <property type="match status" value="1"/>
</dbReference>
<gene>
    <name evidence="2" type="ORF">LCGC14_0094200</name>
</gene>
<dbReference type="PANTHER" id="PTHR33969:SF2">
    <property type="entry name" value="SEGREGATION AND CONDENSATION PROTEIN A"/>
    <property type="match status" value="1"/>
</dbReference>
<reference evidence="2" key="1">
    <citation type="journal article" date="2015" name="Nature">
        <title>Complex archaea that bridge the gap between prokaryotes and eukaryotes.</title>
        <authorList>
            <person name="Spang A."/>
            <person name="Saw J.H."/>
            <person name="Jorgensen S.L."/>
            <person name="Zaremba-Niedzwiedzka K."/>
            <person name="Martijn J."/>
            <person name="Lind A.E."/>
            <person name="van Eijk R."/>
            <person name="Schleper C."/>
            <person name="Guy L."/>
            <person name="Ettema T.J."/>
        </authorList>
    </citation>
    <scope>NUCLEOTIDE SEQUENCE</scope>
</reference>
<dbReference type="AlphaFoldDB" id="A0A0F9VEB0"/>
<dbReference type="InterPro" id="IPR003768">
    <property type="entry name" value="ScpA"/>
</dbReference>
<evidence type="ECO:0000313" key="2">
    <source>
        <dbReference type="EMBL" id="KKO03496.1"/>
    </source>
</evidence>
<dbReference type="Gene3D" id="6.10.250.2410">
    <property type="match status" value="1"/>
</dbReference>
<feature type="region of interest" description="Disordered" evidence="1">
    <location>
        <begin position="240"/>
        <end position="284"/>
    </location>
</feature>
<comment type="caution">
    <text evidence="2">The sequence shown here is derived from an EMBL/GenBank/DDBJ whole genome shotgun (WGS) entry which is preliminary data.</text>
</comment>